<evidence type="ECO:0000313" key="3">
    <source>
        <dbReference type="Proteomes" id="UP001353858"/>
    </source>
</evidence>
<dbReference type="PANTHER" id="PTHR45749">
    <property type="match status" value="1"/>
</dbReference>
<dbReference type="AlphaFoldDB" id="A0AAN7PDU9"/>
<dbReference type="EMBL" id="JARPUR010000002">
    <property type="protein sequence ID" value="KAK4883362.1"/>
    <property type="molecule type" value="Genomic_DNA"/>
</dbReference>
<dbReference type="Pfam" id="PF05699">
    <property type="entry name" value="Dimer_Tnp_hAT"/>
    <property type="match status" value="1"/>
</dbReference>
<gene>
    <name evidence="2" type="ORF">RN001_006681</name>
</gene>
<organism evidence="2 3">
    <name type="scientific">Aquatica leii</name>
    <dbReference type="NCBI Taxonomy" id="1421715"/>
    <lineage>
        <taxon>Eukaryota</taxon>
        <taxon>Metazoa</taxon>
        <taxon>Ecdysozoa</taxon>
        <taxon>Arthropoda</taxon>
        <taxon>Hexapoda</taxon>
        <taxon>Insecta</taxon>
        <taxon>Pterygota</taxon>
        <taxon>Neoptera</taxon>
        <taxon>Endopterygota</taxon>
        <taxon>Coleoptera</taxon>
        <taxon>Polyphaga</taxon>
        <taxon>Elateriformia</taxon>
        <taxon>Elateroidea</taxon>
        <taxon>Lampyridae</taxon>
        <taxon>Luciolinae</taxon>
        <taxon>Aquatica</taxon>
    </lineage>
</organism>
<dbReference type="Proteomes" id="UP001353858">
    <property type="component" value="Unassembled WGS sequence"/>
</dbReference>
<evidence type="ECO:0000313" key="2">
    <source>
        <dbReference type="EMBL" id="KAK4883362.1"/>
    </source>
</evidence>
<name>A0AAN7PDU9_9COLE</name>
<sequence length="385" mass="44060">MKGNKSGVQAQVLKENPRVFYVPCGCHNLNLILSDVASVSVKAVSFFGVIQRIYTFLSSSNCRYDIAKKYLSFTPKPLSATRWECRVESVKAIIFQIREFITVFGEIIDESKDAKTKSEANSLLQEIKSYPFILSAVIWYELLVEVNRVSKILQRMDVQMDVAITLLDTLLCKLNTFRTNGYITSVQKAKKIAEENHIKTQFPKRRIKKIKKSFDYEGSDETLENDEEKFRVEYFLLIVDNLSDKELYKKCEDLQTVLSATNADSDIDHTEMFEELKSLIPVIPDNHQSSLLSILKYLQMTKLFLAYPNVYIAVRILLTLPVTVASAERSFSKLKLIKNYLRSSMCQERLLGLAMLAIEKEVGRELDTSKTIDAFASAKARKTYL</sequence>
<dbReference type="GO" id="GO:0046983">
    <property type="term" value="F:protein dimerization activity"/>
    <property type="evidence" value="ECO:0007669"/>
    <property type="project" value="InterPro"/>
</dbReference>
<proteinExistence type="predicted"/>
<evidence type="ECO:0000259" key="1">
    <source>
        <dbReference type="Pfam" id="PF05699"/>
    </source>
</evidence>
<reference evidence="3" key="1">
    <citation type="submission" date="2023-01" db="EMBL/GenBank/DDBJ databases">
        <title>Key to firefly adult light organ development and bioluminescence: homeobox transcription factors regulate luciferase expression and transportation to peroxisome.</title>
        <authorList>
            <person name="Fu X."/>
        </authorList>
    </citation>
    <scope>NUCLEOTIDE SEQUENCE [LARGE SCALE GENOMIC DNA]</scope>
</reference>
<dbReference type="SUPFAM" id="SSF53098">
    <property type="entry name" value="Ribonuclease H-like"/>
    <property type="match status" value="1"/>
</dbReference>
<keyword evidence="3" id="KW-1185">Reference proteome</keyword>
<dbReference type="InterPro" id="IPR012337">
    <property type="entry name" value="RNaseH-like_sf"/>
</dbReference>
<dbReference type="PANTHER" id="PTHR45749:SF35">
    <property type="entry name" value="AC-LIKE TRANSPOSASE-RELATED"/>
    <property type="match status" value="1"/>
</dbReference>
<dbReference type="InterPro" id="IPR008906">
    <property type="entry name" value="HATC_C_dom"/>
</dbReference>
<accession>A0AAN7PDU9</accession>
<comment type="caution">
    <text evidence="2">The sequence shown here is derived from an EMBL/GenBank/DDBJ whole genome shotgun (WGS) entry which is preliminary data.</text>
</comment>
<feature type="domain" description="HAT C-terminal dimerisation" evidence="1">
    <location>
        <begin position="276"/>
        <end position="361"/>
    </location>
</feature>
<protein>
    <recommendedName>
        <fullName evidence="1">HAT C-terminal dimerisation domain-containing protein</fullName>
    </recommendedName>
</protein>